<dbReference type="Proteomes" id="UP000092574">
    <property type="component" value="Chromosome"/>
</dbReference>
<reference evidence="1" key="1">
    <citation type="submission" date="2017-04" db="EMBL/GenBank/DDBJ databases">
        <title>Complete Genome Sequences of Twelve Strains of a Stable Defined Moderately Diverse Mouse Microbiota 2 (sDMDMm2).</title>
        <authorList>
            <person name="Uchimura Y."/>
            <person name="Wyss M."/>
            <person name="Brugiroux S."/>
            <person name="Limenitakis J.P."/>
            <person name="Stecher B."/>
            <person name="McCoy K.D."/>
            <person name="Macpherson A.J."/>
        </authorList>
    </citation>
    <scope>NUCLEOTIDE SEQUENCE</scope>
    <source>
        <strain evidence="1">YL58</strain>
    </source>
</reference>
<dbReference type="OrthoDB" id="9792035at2"/>
<organism evidence="1 2">
    <name type="scientific">Blautia pseudococcoides</name>
    <dbReference type="NCBI Taxonomy" id="1796616"/>
    <lineage>
        <taxon>Bacteria</taxon>
        <taxon>Bacillati</taxon>
        <taxon>Bacillota</taxon>
        <taxon>Clostridia</taxon>
        <taxon>Lachnospirales</taxon>
        <taxon>Lachnospiraceae</taxon>
        <taxon>Blautia</taxon>
    </lineage>
</organism>
<dbReference type="AlphaFoldDB" id="A0A1C7IAX7"/>
<dbReference type="KEGG" id="byl:A4V09_14235"/>
<protein>
    <submittedName>
        <fullName evidence="1">RNA polymerase subunit sigma-70</fullName>
    </submittedName>
</protein>
<name>A0A1C7IAX7_9FIRM</name>
<dbReference type="RefSeq" id="WP_065542973.1">
    <property type="nucleotide sequence ID" value="NZ_CP015405.2"/>
</dbReference>
<keyword evidence="2" id="KW-1185">Reference proteome</keyword>
<evidence type="ECO:0000313" key="1">
    <source>
        <dbReference type="EMBL" id="ANU76817.1"/>
    </source>
</evidence>
<gene>
    <name evidence="1" type="ORF">A4V09_14235</name>
</gene>
<evidence type="ECO:0000313" key="2">
    <source>
        <dbReference type="Proteomes" id="UP000092574"/>
    </source>
</evidence>
<proteinExistence type="predicted"/>
<accession>A0A1C7IAX7</accession>
<dbReference type="STRING" id="1796616.A4V09_14235"/>
<sequence length="143" mass="16338">MTDAQAAQIKELRIRGQGYRAIGAAVGLSRDIVRNFCKANGMDGYAKAMALNMQERLACGKACACCGKEISQSGNGRARRFCSDKCRRVWWKLHPEAAQRKHTRIEMCAYCKKEFEVNGSREQKYCSHNCYIKDRFWRDEDGV</sequence>
<dbReference type="EMBL" id="CP015405">
    <property type="protein sequence ID" value="ANU76817.1"/>
    <property type="molecule type" value="Genomic_DNA"/>
</dbReference>